<evidence type="ECO:0000256" key="1">
    <source>
        <dbReference type="SAM" id="Phobius"/>
    </source>
</evidence>
<keyword evidence="3" id="KW-1185">Reference proteome</keyword>
<dbReference type="Proteomes" id="UP000190797">
    <property type="component" value="Chromosome"/>
</dbReference>
<feature type="transmembrane region" description="Helical" evidence="1">
    <location>
        <begin position="207"/>
        <end position="226"/>
    </location>
</feature>
<accession>A0A1V0A434</accession>
<evidence type="ECO:0008006" key="4">
    <source>
        <dbReference type="Google" id="ProtNLM"/>
    </source>
</evidence>
<dbReference type="EMBL" id="CP017717">
    <property type="protein sequence ID" value="AQZ64967.1"/>
    <property type="molecule type" value="Genomic_DNA"/>
</dbReference>
<keyword evidence="1" id="KW-0812">Transmembrane</keyword>
<proteinExistence type="predicted"/>
<feature type="transmembrane region" description="Helical" evidence="1">
    <location>
        <begin position="175"/>
        <end position="195"/>
    </location>
</feature>
<evidence type="ECO:0000313" key="3">
    <source>
        <dbReference type="Proteomes" id="UP000190797"/>
    </source>
</evidence>
<dbReference type="RefSeq" id="WP_080041217.1">
    <property type="nucleotide sequence ID" value="NZ_CP017717.1"/>
</dbReference>
<organism evidence="2 3">
    <name type="scientific">[Actinomadura] parvosata subsp. kistnae</name>
    <dbReference type="NCBI Taxonomy" id="1909395"/>
    <lineage>
        <taxon>Bacteria</taxon>
        <taxon>Bacillati</taxon>
        <taxon>Actinomycetota</taxon>
        <taxon>Actinomycetes</taxon>
        <taxon>Streptosporangiales</taxon>
        <taxon>Streptosporangiaceae</taxon>
        <taxon>Nonomuraea</taxon>
    </lineage>
</organism>
<gene>
    <name evidence="2" type="ORF">BKM31_29110</name>
</gene>
<name>A0A1V0A434_9ACTN</name>
<dbReference type="KEGG" id="noa:BKM31_29110"/>
<dbReference type="AlphaFoldDB" id="A0A1V0A434"/>
<protein>
    <recommendedName>
        <fullName evidence="4">DUF1648 domain-containing protein</fullName>
    </recommendedName>
</protein>
<feature type="transmembrane region" description="Helical" evidence="1">
    <location>
        <begin position="50"/>
        <end position="70"/>
    </location>
</feature>
<evidence type="ECO:0000313" key="2">
    <source>
        <dbReference type="EMBL" id="AQZ64967.1"/>
    </source>
</evidence>
<sequence>MRARVVAVVWWLAVAAALLLGPLALRDRLPDPMATHWGTSGAVPDGSNSVTVHVITTVILWTGLWLLFLLLGRARDRRAARVTSYAGMAASGVLLLGADASTLAVNLDAPSWRATLLPGWHVPLVIAAAAVAGSLVGYLGRGAPDEQSSRDAAPPALRLRAGQRAVWVSRVDNRWLAAVSALALAGVAVTGALTILGVTSGGLVPRLLPGFAIVLVAALAGSALSVRAGDDAVTIGFGPLGWPARRIPLSKVESAWCERLTPGEVGGWGFRGLPGRATIMLRGGECLVLRYRSGGRLAISIDDAERGASLINALIAERVPS</sequence>
<dbReference type="OrthoDB" id="4303577at2"/>
<feature type="transmembrane region" description="Helical" evidence="1">
    <location>
        <begin position="120"/>
        <end position="140"/>
    </location>
</feature>
<dbReference type="STRING" id="1909395.BKM31_29110"/>
<keyword evidence="1" id="KW-0472">Membrane</keyword>
<reference evidence="3" key="1">
    <citation type="journal article" date="2017" name="Med. Chem. Commun.">
        <title>Nonomuraea sp. ATCC 55076 harbours the largest actinomycete chromosome to date and the kistamicin biosynthetic gene cluster.</title>
        <authorList>
            <person name="Nazari B."/>
            <person name="Forneris C.C."/>
            <person name="Gibson M.I."/>
            <person name="Moon K."/>
            <person name="Schramma K.R."/>
            <person name="Seyedsayamdost M.R."/>
        </authorList>
    </citation>
    <scope>NUCLEOTIDE SEQUENCE [LARGE SCALE GENOMIC DNA]</scope>
    <source>
        <strain evidence="3">ATCC 55076</strain>
    </source>
</reference>
<keyword evidence="1" id="KW-1133">Transmembrane helix</keyword>
<feature type="transmembrane region" description="Helical" evidence="1">
    <location>
        <begin position="82"/>
        <end position="100"/>
    </location>
</feature>